<proteinExistence type="inferred from homology"/>
<evidence type="ECO:0000256" key="1">
    <source>
        <dbReference type="ARBA" id="ARBA00038279"/>
    </source>
</evidence>
<dbReference type="InterPro" id="IPR036322">
    <property type="entry name" value="WD40_repeat_dom_sf"/>
</dbReference>
<keyword evidence="5" id="KW-1185">Reference proteome</keyword>
<dbReference type="PANTHER" id="PTHR13211">
    <property type="entry name" value="TELOMERASE CAJAL BODY PROTEIN 1"/>
    <property type="match status" value="1"/>
</dbReference>
<feature type="compositionally biased region" description="Basic and acidic residues" evidence="4">
    <location>
        <begin position="1"/>
        <end position="12"/>
    </location>
</feature>
<accession>A0AAJ7E2P4</accession>
<evidence type="ECO:0000256" key="3">
    <source>
        <dbReference type="PROSITE-ProRule" id="PRU00221"/>
    </source>
</evidence>
<keyword evidence="3" id="KW-0853">WD repeat</keyword>
<dbReference type="AlphaFoldDB" id="A0AAJ7E2P4"/>
<feature type="region of interest" description="Disordered" evidence="4">
    <location>
        <begin position="1"/>
        <end position="39"/>
    </location>
</feature>
<dbReference type="PANTHER" id="PTHR13211:SF0">
    <property type="entry name" value="TELOMERASE CAJAL BODY PROTEIN 1"/>
    <property type="match status" value="1"/>
</dbReference>
<sequence length="486" mass="55208">MNDRAISDRRFSENQPQLQENNGKTDLTNDSSDNKKNKNVVNRCKNNLNNSKCNNRSLSLDNEELEGQLINNKMEIDDNSSLLNNKIKDVSVKEKLDNLVNGETFNNDIQNIDHTNNEGQEYLQVLYNWETPTLICSAVNDFKPTDTNENFTKGCYWSPDGTCILVPAENFKLHVFELPRELYSGNLPKNFHVSSFESSLKVKEGGLIYDSCWFPYMSSWDPSTCCFLSTSQGSPIHLWDAFTGQLRATYRAYNQVDEVEAAISVRFTNFGKHIWSGFKNVLRTFDTNHPGRQIDSIYLKKDFPNITGLVSCIRENPGMTGLIAFGTYSKYIGLYKDGPLCSFQTSSGVTQIEFSPCGTKLYSSVRRGSEFLCWDLRNPGTVLYSLQNRQSDTNQRIHFSLSYSGKEIISGGTDGAVRIWQIPDNLQIDEELNPHCNIQISTDCINGVDLHKNLPILSVCTGSRIYDNEENKYRDNSVRLYWLGNS</sequence>
<dbReference type="GO" id="GO:0030576">
    <property type="term" value="P:Cajal body organization"/>
    <property type="evidence" value="ECO:0007669"/>
    <property type="project" value="TreeGrafter"/>
</dbReference>
<protein>
    <recommendedName>
        <fullName evidence="2">WD repeat-containing protein 79</fullName>
    </recommendedName>
</protein>
<dbReference type="KEGG" id="csol:105368329"/>
<name>A0AAJ7E2P4_9HYME</name>
<feature type="compositionally biased region" description="Polar residues" evidence="4">
    <location>
        <begin position="13"/>
        <end position="28"/>
    </location>
</feature>
<dbReference type="GO" id="GO:0015030">
    <property type="term" value="C:Cajal body"/>
    <property type="evidence" value="ECO:0007669"/>
    <property type="project" value="TreeGrafter"/>
</dbReference>
<gene>
    <name evidence="6" type="primary">LOC105368329</name>
</gene>
<dbReference type="GO" id="GO:0003723">
    <property type="term" value="F:RNA binding"/>
    <property type="evidence" value="ECO:0007669"/>
    <property type="project" value="TreeGrafter"/>
</dbReference>
<organism evidence="5 6">
    <name type="scientific">Ceratosolen solmsi marchali</name>
    <dbReference type="NCBI Taxonomy" id="326594"/>
    <lineage>
        <taxon>Eukaryota</taxon>
        <taxon>Metazoa</taxon>
        <taxon>Ecdysozoa</taxon>
        <taxon>Arthropoda</taxon>
        <taxon>Hexapoda</taxon>
        <taxon>Insecta</taxon>
        <taxon>Pterygota</taxon>
        <taxon>Neoptera</taxon>
        <taxon>Endopterygota</taxon>
        <taxon>Hymenoptera</taxon>
        <taxon>Apocrita</taxon>
        <taxon>Proctotrupomorpha</taxon>
        <taxon>Chalcidoidea</taxon>
        <taxon>Agaonidae</taxon>
        <taxon>Agaoninae</taxon>
        <taxon>Ceratosolen</taxon>
    </lineage>
</organism>
<dbReference type="Gene3D" id="2.130.10.10">
    <property type="entry name" value="YVTN repeat-like/Quinoprotein amine dehydrogenase"/>
    <property type="match status" value="1"/>
</dbReference>
<dbReference type="GeneID" id="105368329"/>
<evidence type="ECO:0000313" key="6">
    <source>
        <dbReference type="RefSeq" id="XP_011505631.1"/>
    </source>
</evidence>
<comment type="similarity">
    <text evidence="1">Belongs to the TCAB1 family.</text>
</comment>
<feature type="repeat" description="WD" evidence="3">
    <location>
        <begin position="404"/>
        <end position="430"/>
    </location>
</feature>
<dbReference type="SUPFAM" id="SSF50978">
    <property type="entry name" value="WD40 repeat-like"/>
    <property type="match status" value="1"/>
</dbReference>
<evidence type="ECO:0000313" key="5">
    <source>
        <dbReference type="Proteomes" id="UP000695007"/>
    </source>
</evidence>
<dbReference type="InterPro" id="IPR051150">
    <property type="entry name" value="SWT21/TCAB1_mRNA_Telomere"/>
</dbReference>
<dbReference type="Proteomes" id="UP000695007">
    <property type="component" value="Unplaced"/>
</dbReference>
<evidence type="ECO:0000256" key="4">
    <source>
        <dbReference type="SAM" id="MobiDB-lite"/>
    </source>
</evidence>
<dbReference type="InterPro" id="IPR015943">
    <property type="entry name" value="WD40/YVTN_repeat-like_dom_sf"/>
</dbReference>
<evidence type="ECO:0000256" key="2">
    <source>
        <dbReference type="ARBA" id="ARBA00041558"/>
    </source>
</evidence>
<dbReference type="CTD" id="33865"/>
<dbReference type="RefSeq" id="XP_011505631.1">
    <property type="nucleotide sequence ID" value="XM_011507329.1"/>
</dbReference>
<dbReference type="InterPro" id="IPR001680">
    <property type="entry name" value="WD40_rpt"/>
</dbReference>
<reference evidence="6" key="1">
    <citation type="submission" date="2025-08" db="UniProtKB">
        <authorList>
            <consortium name="RefSeq"/>
        </authorList>
    </citation>
    <scope>IDENTIFICATION</scope>
</reference>
<dbReference type="PROSITE" id="PS50082">
    <property type="entry name" value="WD_REPEATS_2"/>
    <property type="match status" value="1"/>
</dbReference>